<keyword evidence="2" id="KW-1185">Reference proteome</keyword>
<evidence type="ECO:0000313" key="2">
    <source>
        <dbReference type="Proteomes" id="UP001180020"/>
    </source>
</evidence>
<dbReference type="AlphaFoldDB" id="A0AAV9C7M1"/>
<accession>A0AAV9C7M1</accession>
<dbReference type="EMBL" id="JAUJYO010000020">
    <property type="protein sequence ID" value="KAK1284880.1"/>
    <property type="molecule type" value="Genomic_DNA"/>
</dbReference>
<reference evidence="1" key="1">
    <citation type="journal article" date="2023" name="Nat. Commun.">
        <title>Diploid and tetraploid genomes of Acorus and the evolution of monocots.</title>
        <authorList>
            <person name="Ma L."/>
            <person name="Liu K.W."/>
            <person name="Li Z."/>
            <person name="Hsiao Y.Y."/>
            <person name="Qi Y."/>
            <person name="Fu T."/>
            <person name="Tang G.D."/>
            <person name="Zhang D."/>
            <person name="Sun W.H."/>
            <person name="Liu D.K."/>
            <person name="Li Y."/>
            <person name="Chen G.Z."/>
            <person name="Liu X.D."/>
            <person name="Liao X.Y."/>
            <person name="Jiang Y.T."/>
            <person name="Yu X."/>
            <person name="Hao Y."/>
            <person name="Huang J."/>
            <person name="Zhao X.W."/>
            <person name="Ke S."/>
            <person name="Chen Y.Y."/>
            <person name="Wu W.L."/>
            <person name="Hsu J.L."/>
            <person name="Lin Y.F."/>
            <person name="Huang M.D."/>
            <person name="Li C.Y."/>
            <person name="Huang L."/>
            <person name="Wang Z.W."/>
            <person name="Zhao X."/>
            <person name="Zhong W.Y."/>
            <person name="Peng D.H."/>
            <person name="Ahmad S."/>
            <person name="Lan S."/>
            <person name="Zhang J.S."/>
            <person name="Tsai W.C."/>
            <person name="Van de Peer Y."/>
            <person name="Liu Z.J."/>
        </authorList>
    </citation>
    <scope>NUCLEOTIDE SEQUENCE</scope>
    <source>
        <strain evidence="1">CP</strain>
    </source>
</reference>
<name>A0AAV9C7M1_ACOCL</name>
<gene>
    <name evidence="1" type="ORF">QJS10_CPB20g01765</name>
</gene>
<sequence length="92" mass="10383">MVPTWTTGSRSHPPRSRVVFGVFSDLERSVCRMVNQQTHGVKDSGHSHEYANPWIGVGLLLSYANLQDELVPELKPDFEVAKLMKRMKGLFA</sequence>
<evidence type="ECO:0000313" key="1">
    <source>
        <dbReference type="EMBL" id="KAK1284880.1"/>
    </source>
</evidence>
<organism evidence="1 2">
    <name type="scientific">Acorus calamus</name>
    <name type="common">Sweet flag</name>
    <dbReference type="NCBI Taxonomy" id="4465"/>
    <lineage>
        <taxon>Eukaryota</taxon>
        <taxon>Viridiplantae</taxon>
        <taxon>Streptophyta</taxon>
        <taxon>Embryophyta</taxon>
        <taxon>Tracheophyta</taxon>
        <taxon>Spermatophyta</taxon>
        <taxon>Magnoliopsida</taxon>
        <taxon>Liliopsida</taxon>
        <taxon>Acoraceae</taxon>
        <taxon>Acorus</taxon>
    </lineage>
</organism>
<dbReference type="Proteomes" id="UP001180020">
    <property type="component" value="Unassembled WGS sequence"/>
</dbReference>
<comment type="caution">
    <text evidence="1">The sequence shown here is derived from an EMBL/GenBank/DDBJ whole genome shotgun (WGS) entry which is preliminary data.</text>
</comment>
<reference evidence="1" key="2">
    <citation type="submission" date="2023-06" db="EMBL/GenBank/DDBJ databases">
        <authorList>
            <person name="Ma L."/>
            <person name="Liu K.-W."/>
            <person name="Li Z."/>
            <person name="Hsiao Y.-Y."/>
            <person name="Qi Y."/>
            <person name="Fu T."/>
            <person name="Tang G."/>
            <person name="Zhang D."/>
            <person name="Sun W.-H."/>
            <person name="Liu D.-K."/>
            <person name="Li Y."/>
            <person name="Chen G.-Z."/>
            <person name="Liu X.-D."/>
            <person name="Liao X.-Y."/>
            <person name="Jiang Y.-T."/>
            <person name="Yu X."/>
            <person name="Hao Y."/>
            <person name="Huang J."/>
            <person name="Zhao X.-W."/>
            <person name="Ke S."/>
            <person name="Chen Y.-Y."/>
            <person name="Wu W.-L."/>
            <person name="Hsu J.-L."/>
            <person name="Lin Y.-F."/>
            <person name="Huang M.-D."/>
            <person name="Li C.-Y."/>
            <person name="Huang L."/>
            <person name="Wang Z.-W."/>
            <person name="Zhao X."/>
            <person name="Zhong W.-Y."/>
            <person name="Peng D.-H."/>
            <person name="Ahmad S."/>
            <person name="Lan S."/>
            <person name="Zhang J.-S."/>
            <person name="Tsai W.-C."/>
            <person name="Van De Peer Y."/>
            <person name="Liu Z.-J."/>
        </authorList>
    </citation>
    <scope>NUCLEOTIDE SEQUENCE</scope>
    <source>
        <strain evidence="1">CP</strain>
        <tissue evidence="1">Leaves</tissue>
    </source>
</reference>
<protein>
    <submittedName>
        <fullName evidence="1">Uncharacterized protein</fullName>
    </submittedName>
</protein>
<proteinExistence type="predicted"/>